<evidence type="ECO:0000313" key="1">
    <source>
        <dbReference type="EMBL" id="RJF90355.1"/>
    </source>
</evidence>
<dbReference type="Proteomes" id="UP000286100">
    <property type="component" value="Unassembled WGS sequence"/>
</dbReference>
<sequence>MARPKTPQDSEPALAPSEGKRTLAGWRGGAIDLQLAPEDLALLDNVLAIAPVLRIVTAIGQEARRRGLRYPVADRGALQSCIGADALKLGGHRIDADAVAHMMPESWFPIAHEGELLSRVHLALLRCEFEAAQAAPRPAFQLA</sequence>
<comment type="caution">
    <text evidence="1">The sequence shown here is derived from an EMBL/GenBank/DDBJ whole genome shotgun (WGS) entry which is preliminary data.</text>
</comment>
<dbReference type="AlphaFoldDB" id="A0A418WK19"/>
<dbReference type="EMBL" id="QYUM01000003">
    <property type="protein sequence ID" value="RJF90355.1"/>
    <property type="molecule type" value="Genomic_DNA"/>
</dbReference>
<reference evidence="1 2" key="1">
    <citation type="submission" date="2018-09" db="EMBL/GenBank/DDBJ databases">
        <authorList>
            <person name="Zhu H."/>
        </authorList>
    </citation>
    <scope>NUCLEOTIDE SEQUENCE [LARGE SCALE GENOMIC DNA]</scope>
    <source>
        <strain evidence="1 2">K2R01-6</strain>
    </source>
</reference>
<accession>A0A418WK19</accession>
<proteinExistence type="predicted"/>
<keyword evidence="2" id="KW-1185">Reference proteome</keyword>
<gene>
    <name evidence="1" type="ORF">D3876_08850</name>
</gene>
<organism evidence="1 2">
    <name type="scientific">Sphingomonas cavernae</name>
    <dbReference type="NCBI Taxonomy" id="2320861"/>
    <lineage>
        <taxon>Bacteria</taxon>
        <taxon>Pseudomonadati</taxon>
        <taxon>Pseudomonadota</taxon>
        <taxon>Alphaproteobacteria</taxon>
        <taxon>Sphingomonadales</taxon>
        <taxon>Sphingomonadaceae</taxon>
        <taxon>Sphingomonas</taxon>
    </lineage>
</organism>
<evidence type="ECO:0000313" key="2">
    <source>
        <dbReference type="Proteomes" id="UP000286100"/>
    </source>
</evidence>
<protein>
    <submittedName>
        <fullName evidence="1">Uncharacterized protein</fullName>
    </submittedName>
</protein>
<name>A0A418WK19_9SPHN</name>
<dbReference type="RefSeq" id="WP_119761490.1">
    <property type="nucleotide sequence ID" value="NZ_QYUM01000003.1"/>
</dbReference>